<proteinExistence type="predicted"/>
<evidence type="ECO:0000313" key="1">
    <source>
        <dbReference type="EMBL" id="CBH99949.1"/>
    </source>
</evidence>
<sequence>MNMPEIYVVSSEAGRREQNLCPVAAVERAVLDGFSEVTDGEGFGAFEVGDGAGDLENAVVGAGAEALLLHGAFEQPLGVCAEVAVGANLAGSHLGVGVDFFLCLGKAVALALAGGDDAVANLGGTFGGGAGA</sequence>
<dbReference type="EMBL" id="CABN01000074">
    <property type="protein sequence ID" value="CBH99949.1"/>
    <property type="molecule type" value="Genomic_DNA"/>
</dbReference>
<name>E6PYE0_9ZZZZ</name>
<organism evidence="1">
    <name type="scientific">mine drainage metagenome</name>
    <dbReference type="NCBI Taxonomy" id="410659"/>
    <lineage>
        <taxon>unclassified sequences</taxon>
        <taxon>metagenomes</taxon>
        <taxon>ecological metagenomes</taxon>
    </lineage>
</organism>
<accession>E6PYE0</accession>
<dbReference type="AlphaFoldDB" id="E6PYE0"/>
<reference evidence="1" key="1">
    <citation type="submission" date="2009-10" db="EMBL/GenBank/DDBJ databases">
        <title>Diversity of trophic interactions inside an arsenic-rich microbial ecosystem.</title>
        <authorList>
            <person name="Bertin P.N."/>
            <person name="Heinrich-Salmeron A."/>
            <person name="Pelletier E."/>
            <person name="Goulhen-Chollet F."/>
            <person name="Arsene-Ploetze F."/>
            <person name="Gallien S."/>
            <person name="Calteau A."/>
            <person name="Vallenet D."/>
            <person name="Casiot C."/>
            <person name="Chane-Woon-Ming B."/>
            <person name="Giloteaux L."/>
            <person name="Barakat M."/>
            <person name="Bonnefoy V."/>
            <person name="Bruneel O."/>
            <person name="Chandler M."/>
            <person name="Cleiss J."/>
            <person name="Duran R."/>
            <person name="Elbaz-Poulichet F."/>
            <person name="Fonknechten N."/>
            <person name="Lauga B."/>
            <person name="Mornico D."/>
            <person name="Ortet P."/>
            <person name="Schaeffer C."/>
            <person name="Siguier P."/>
            <person name="Alexander Thil Smith A."/>
            <person name="Van Dorsselaer A."/>
            <person name="Weissenbach J."/>
            <person name="Medigue C."/>
            <person name="Le Paslier D."/>
        </authorList>
    </citation>
    <scope>NUCLEOTIDE SEQUENCE</scope>
</reference>
<comment type="caution">
    <text evidence="1">The sequence shown here is derived from an EMBL/GenBank/DDBJ whole genome shotgun (WGS) entry which is preliminary data.</text>
</comment>
<protein>
    <submittedName>
        <fullName evidence="1">Uncharacterized protein</fullName>
    </submittedName>
</protein>
<gene>
    <name evidence="1" type="ORF">CARN3_0920</name>
</gene>